<gene>
    <name evidence="2" type="ORF">HNP52_003277</name>
</gene>
<dbReference type="InterPro" id="IPR003347">
    <property type="entry name" value="JmjC_dom"/>
</dbReference>
<dbReference type="EMBL" id="JACHLN010000003">
    <property type="protein sequence ID" value="MBB4840185.1"/>
    <property type="molecule type" value="Genomic_DNA"/>
</dbReference>
<dbReference type="Pfam" id="PF13621">
    <property type="entry name" value="Cupin_8"/>
    <property type="match status" value="1"/>
</dbReference>
<evidence type="ECO:0000313" key="3">
    <source>
        <dbReference type="Proteomes" id="UP000575241"/>
    </source>
</evidence>
<dbReference type="Gene3D" id="2.60.120.10">
    <property type="entry name" value="Jelly Rolls"/>
    <property type="match status" value="1"/>
</dbReference>
<proteinExistence type="predicted"/>
<protein>
    <recommendedName>
        <fullName evidence="1">JmjC domain-containing protein</fullName>
    </recommendedName>
</protein>
<comment type="caution">
    <text evidence="2">The sequence shown here is derived from an EMBL/GenBank/DDBJ whole genome shotgun (WGS) entry which is preliminary data.</text>
</comment>
<name>A0A7W7NSC5_9SPHN</name>
<dbReference type="SMART" id="SM00558">
    <property type="entry name" value="JmjC"/>
    <property type="match status" value="1"/>
</dbReference>
<dbReference type="PROSITE" id="PS51184">
    <property type="entry name" value="JMJC"/>
    <property type="match status" value="1"/>
</dbReference>
<dbReference type="Proteomes" id="UP000575241">
    <property type="component" value="Unassembled WGS sequence"/>
</dbReference>
<accession>A0A7W7NSC5</accession>
<dbReference type="InterPro" id="IPR041667">
    <property type="entry name" value="Cupin_8"/>
</dbReference>
<dbReference type="PANTHER" id="PTHR12461">
    <property type="entry name" value="HYPOXIA-INDUCIBLE FACTOR 1 ALPHA INHIBITOR-RELATED"/>
    <property type="match status" value="1"/>
</dbReference>
<dbReference type="SUPFAM" id="SSF51197">
    <property type="entry name" value="Clavaminate synthase-like"/>
    <property type="match status" value="1"/>
</dbReference>
<dbReference type="AlphaFoldDB" id="A0A7W7NSC5"/>
<evidence type="ECO:0000313" key="2">
    <source>
        <dbReference type="EMBL" id="MBB4840185.1"/>
    </source>
</evidence>
<sequence length="333" mass="36446">MQPIREIQGTPDAEAFRALVAGYAPVVLRGLVKDWPLVAAGASPQGACDYLLGFDGGAAAEAFVGQPAIEGRFFYAPDLRGFNFERRKGSFADLLRYLLALQGRENVPAVYAGAVETGRALPGLTEANPMPLLAGLDAEPRIWIGNASRISTHFDASDNIACVAAGRRRFTLFPPEQTPNLYVGPLDHTVAGQPTSMVDANAPDFDRFPRFRAALDAALVAELEPGDAIFIPALWWHQVEALSPFNVLVNFWWADAPEQDMRFDAMMHAVLALGHLPAERRAAWSAFFDTFVFREHGDPAAHMPDGMRGVLGEPTPQLRGYIRQYLMRGLQKG</sequence>
<organism evidence="2 3">
    <name type="scientific">Sphingomonas kyeonggiensis</name>
    <dbReference type="NCBI Taxonomy" id="1268553"/>
    <lineage>
        <taxon>Bacteria</taxon>
        <taxon>Pseudomonadati</taxon>
        <taxon>Pseudomonadota</taxon>
        <taxon>Alphaproteobacteria</taxon>
        <taxon>Sphingomonadales</taxon>
        <taxon>Sphingomonadaceae</taxon>
        <taxon>Sphingomonas</taxon>
    </lineage>
</organism>
<dbReference type="InterPro" id="IPR014710">
    <property type="entry name" value="RmlC-like_jellyroll"/>
</dbReference>
<reference evidence="2 3" key="1">
    <citation type="submission" date="2020-08" db="EMBL/GenBank/DDBJ databases">
        <title>Functional genomics of gut bacteria from endangered species of beetles.</title>
        <authorList>
            <person name="Carlos-Shanley C."/>
        </authorList>
    </citation>
    <scope>NUCLEOTIDE SEQUENCE [LARGE SCALE GENOMIC DNA]</scope>
    <source>
        <strain evidence="2 3">S00224</strain>
    </source>
</reference>
<dbReference type="PANTHER" id="PTHR12461:SF105">
    <property type="entry name" value="HYPOXIA-INDUCIBLE FACTOR 1-ALPHA INHIBITOR"/>
    <property type="match status" value="1"/>
</dbReference>
<keyword evidence="3" id="KW-1185">Reference proteome</keyword>
<feature type="domain" description="JmjC" evidence="1">
    <location>
        <begin position="74"/>
        <end position="270"/>
    </location>
</feature>
<evidence type="ECO:0000259" key="1">
    <source>
        <dbReference type="PROSITE" id="PS51184"/>
    </source>
</evidence>